<evidence type="ECO:0000313" key="3">
    <source>
        <dbReference type="Proteomes" id="UP000788262"/>
    </source>
</evidence>
<dbReference type="EMBL" id="JAFFZS010000011">
    <property type="protein sequence ID" value="MBN0045701.1"/>
    <property type="molecule type" value="Genomic_DNA"/>
</dbReference>
<comment type="caution">
    <text evidence="2">The sequence shown here is derived from an EMBL/GenBank/DDBJ whole genome shotgun (WGS) entry which is preliminary data.</text>
</comment>
<organism evidence="2 3">
    <name type="scientific">Streptomyces actuosus</name>
    <dbReference type="NCBI Taxonomy" id="1885"/>
    <lineage>
        <taxon>Bacteria</taxon>
        <taxon>Bacillati</taxon>
        <taxon>Actinomycetota</taxon>
        <taxon>Actinomycetes</taxon>
        <taxon>Kitasatosporales</taxon>
        <taxon>Streptomycetaceae</taxon>
        <taxon>Streptomyces</taxon>
    </lineage>
</organism>
<sequence>MNLTFSSPGAPASLLDRALDSAPGPAGALQAVLLAQRLADGLLCSRPPQPDTRALTDHDPDPERIERVPTRQ</sequence>
<dbReference type="RefSeq" id="WP_053761302.1">
    <property type="nucleotide sequence ID" value="NZ_JAFFZS010000011.1"/>
</dbReference>
<gene>
    <name evidence="2" type="ORF">JS756_16620</name>
</gene>
<name>A0ABS2VRK2_STRAS</name>
<keyword evidence="3" id="KW-1185">Reference proteome</keyword>
<feature type="region of interest" description="Disordered" evidence="1">
    <location>
        <begin position="44"/>
        <end position="72"/>
    </location>
</feature>
<dbReference type="Proteomes" id="UP000788262">
    <property type="component" value="Unassembled WGS sequence"/>
</dbReference>
<accession>A0ABS2VRK2</accession>
<protein>
    <submittedName>
        <fullName evidence="2">Uncharacterized protein</fullName>
    </submittedName>
</protein>
<evidence type="ECO:0000256" key="1">
    <source>
        <dbReference type="SAM" id="MobiDB-lite"/>
    </source>
</evidence>
<feature type="compositionally biased region" description="Basic and acidic residues" evidence="1">
    <location>
        <begin position="54"/>
        <end position="72"/>
    </location>
</feature>
<evidence type="ECO:0000313" key="2">
    <source>
        <dbReference type="EMBL" id="MBN0045701.1"/>
    </source>
</evidence>
<proteinExistence type="predicted"/>
<dbReference type="GeneID" id="32593076"/>
<reference evidence="2 3" key="1">
    <citation type="submission" date="2021-02" db="EMBL/GenBank/DDBJ databases">
        <title>Whole genome sequencing of Streptomyces actuosus VRA1.</title>
        <authorList>
            <person name="Sen G."/>
            <person name="Sen A."/>
        </authorList>
    </citation>
    <scope>NUCLEOTIDE SEQUENCE [LARGE SCALE GENOMIC DNA]</scope>
    <source>
        <strain evidence="2 3">VRA1</strain>
    </source>
</reference>